<dbReference type="Pfam" id="PF12796">
    <property type="entry name" value="Ank_2"/>
    <property type="match status" value="3"/>
</dbReference>
<keyword evidence="4 9" id="KW-1133">Transmembrane helix</keyword>
<feature type="repeat" description="ANK" evidence="7">
    <location>
        <begin position="169"/>
        <end position="201"/>
    </location>
</feature>
<feature type="transmembrane region" description="Helical" evidence="9">
    <location>
        <begin position="356"/>
        <end position="382"/>
    </location>
</feature>
<feature type="domain" description="PGG" evidence="10">
    <location>
        <begin position="351"/>
        <end position="467"/>
    </location>
</feature>
<dbReference type="PROSITE" id="PS50088">
    <property type="entry name" value="ANK_REPEAT"/>
    <property type="match status" value="5"/>
</dbReference>
<evidence type="ECO:0000256" key="3">
    <source>
        <dbReference type="ARBA" id="ARBA00022737"/>
    </source>
</evidence>
<evidence type="ECO:0000259" key="10">
    <source>
        <dbReference type="Pfam" id="PF13962"/>
    </source>
</evidence>
<comment type="subcellular location">
    <subcellularLocation>
        <location evidence="1">Membrane</location>
        <topology evidence="1">Multi-pass membrane protein</topology>
    </subcellularLocation>
</comment>
<keyword evidence="5 7" id="KW-0040">ANK repeat</keyword>
<dbReference type="Pfam" id="PF13962">
    <property type="entry name" value="PGG"/>
    <property type="match status" value="1"/>
</dbReference>
<evidence type="ECO:0000256" key="6">
    <source>
        <dbReference type="ARBA" id="ARBA00023136"/>
    </source>
</evidence>
<dbReference type="AlphaFoldDB" id="A0A835MYM4"/>
<dbReference type="Gene3D" id="1.25.40.20">
    <property type="entry name" value="Ankyrin repeat-containing domain"/>
    <property type="match status" value="2"/>
</dbReference>
<name>A0A835MYM4_9ROSI</name>
<dbReference type="GO" id="GO:0005886">
    <property type="term" value="C:plasma membrane"/>
    <property type="evidence" value="ECO:0007669"/>
    <property type="project" value="TreeGrafter"/>
</dbReference>
<evidence type="ECO:0000256" key="2">
    <source>
        <dbReference type="ARBA" id="ARBA00022692"/>
    </source>
</evidence>
<gene>
    <name evidence="11" type="ORF">SADUNF_Sadunf05G0043200</name>
</gene>
<evidence type="ECO:0000256" key="8">
    <source>
        <dbReference type="SAM" id="MobiDB-lite"/>
    </source>
</evidence>
<sequence>MDPMESPNGQPSPMPRKKMTKQLTGKKDDTQLHSAARAGNLVAVMEILTGTGEEELKELLEKQNQSGETALYVAAEYGYVDVVREMIKYYDLADAGIKARNGFDAFHVAAKQGDMEILRVLMEAHPELSMTVDLSNTTALHTAATKGHIEIVNFLLDAGSSLATIAKSNGKTALHSAARNGHMEVVRALLTMEPGMATRTDKKGQTAFHMAAKGQNIEIVEELIVAQPSSINMVDTKGNTALHIAARKGRTQIVRLILGHSGTDLKAVNRTNETALDTAEKTGHSEIAAILQEHGVQSAKTIQPQEKNPARELKQTVSDIKHEVYYQLEHTRQTRKRVQGIAKRLNKMHGEGLNNAINSTTVVAVLIATVAFAAIFTVPGQYVDDPEEKTPGQSLGEANVAAQAPFIIFFIFDSIALFISLAVVVVQTSVVVIESKAKKQMMAIINKLMWIACVLISVAFLALSYIVVGEREKWLATGVTIIGATIMVTTLGTMCYWVVKHRIEASNMKSLRRSSLGSRSRSFSVSVVSDAEILNNDYKKIIVLTVDSSDSCCHARLSIITSNKQMSFQAGFNTGASMCQRTRDNDRGMLAKVLFDFASGVGTGQHISKAVRSIAMAKLGECKVVREMPLENQSQEERQECLI</sequence>
<dbReference type="PROSITE" id="PS50297">
    <property type="entry name" value="ANK_REP_REGION"/>
    <property type="match status" value="4"/>
</dbReference>
<feature type="repeat" description="ANK" evidence="7">
    <location>
        <begin position="101"/>
        <end position="133"/>
    </location>
</feature>
<feature type="transmembrane region" description="Helical" evidence="9">
    <location>
        <begin position="402"/>
        <end position="427"/>
    </location>
</feature>
<evidence type="ECO:0000256" key="5">
    <source>
        <dbReference type="ARBA" id="ARBA00023043"/>
    </source>
</evidence>
<evidence type="ECO:0000256" key="9">
    <source>
        <dbReference type="SAM" id="Phobius"/>
    </source>
</evidence>
<dbReference type="EMBL" id="JADGMS010000005">
    <property type="protein sequence ID" value="KAF9681829.1"/>
    <property type="molecule type" value="Genomic_DNA"/>
</dbReference>
<feature type="transmembrane region" description="Helical" evidence="9">
    <location>
        <begin position="448"/>
        <end position="468"/>
    </location>
</feature>
<feature type="repeat" description="ANK" evidence="7">
    <location>
        <begin position="135"/>
        <end position="167"/>
    </location>
</feature>
<dbReference type="PANTHER" id="PTHR24186">
    <property type="entry name" value="PROTEIN PHOSPHATASE 1 REGULATORY SUBUNIT"/>
    <property type="match status" value="1"/>
</dbReference>
<evidence type="ECO:0000313" key="11">
    <source>
        <dbReference type="EMBL" id="KAF9681829.1"/>
    </source>
</evidence>
<organism evidence="11 12">
    <name type="scientific">Salix dunnii</name>
    <dbReference type="NCBI Taxonomy" id="1413687"/>
    <lineage>
        <taxon>Eukaryota</taxon>
        <taxon>Viridiplantae</taxon>
        <taxon>Streptophyta</taxon>
        <taxon>Embryophyta</taxon>
        <taxon>Tracheophyta</taxon>
        <taxon>Spermatophyta</taxon>
        <taxon>Magnoliopsida</taxon>
        <taxon>eudicotyledons</taxon>
        <taxon>Gunneridae</taxon>
        <taxon>Pentapetalae</taxon>
        <taxon>rosids</taxon>
        <taxon>fabids</taxon>
        <taxon>Malpighiales</taxon>
        <taxon>Salicaceae</taxon>
        <taxon>Saliceae</taxon>
        <taxon>Salix</taxon>
    </lineage>
</organism>
<protein>
    <recommendedName>
        <fullName evidence="10">PGG domain-containing protein</fullName>
    </recommendedName>
</protein>
<feature type="repeat" description="ANK" evidence="7">
    <location>
        <begin position="237"/>
        <end position="270"/>
    </location>
</feature>
<evidence type="ECO:0000313" key="12">
    <source>
        <dbReference type="Proteomes" id="UP000657918"/>
    </source>
</evidence>
<reference evidence="11 12" key="1">
    <citation type="submission" date="2020-10" db="EMBL/GenBank/DDBJ databases">
        <title>Plant Genome Project.</title>
        <authorList>
            <person name="Zhang R.-G."/>
        </authorList>
    </citation>
    <scope>NUCLEOTIDE SEQUENCE [LARGE SCALE GENOMIC DNA]</scope>
    <source>
        <strain evidence="11">FAFU-HL-1</strain>
        <tissue evidence="11">Leaf</tissue>
    </source>
</reference>
<feature type="repeat" description="ANK" evidence="7">
    <location>
        <begin position="203"/>
        <end position="236"/>
    </location>
</feature>
<feature type="region of interest" description="Disordered" evidence="8">
    <location>
        <begin position="1"/>
        <end position="29"/>
    </location>
</feature>
<proteinExistence type="predicted"/>
<evidence type="ECO:0000256" key="7">
    <source>
        <dbReference type="PROSITE-ProRule" id="PRU00023"/>
    </source>
</evidence>
<dbReference type="OrthoDB" id="194358at2759"/>
<dbReference type="Proteomes" id="UP000657918">
    <property type="component" value="Unassembled WGS sequence"/>
</dbReference>
<feature type="transmembrane region" description="Helical" evidence="9">
    <location>
        <begin position="474"/>
        <end position="499"/>
    </location>
</feature>
<keyword evidence="12" id="KW-1185">Reference proteome</keyword>
<comment type="caution">
    <text evidence="11">The sequence shown here is derived from an EMBL/GenBank/DDBJ whole genome shotgun (WGS) entry which is preliminary data.</text>
</comment>
<keyword evidence="3" id="KW-0677">Repeat</keyword>
<keyword evidence="6 9" id="KW-0472">Membrane</keyword>
<evidence type="ECO:0000256" key="4">
    <source>
        <dbReference type="ARBA" id="ARBA00022989"/>
    </source>
</evidence>
<dbReference type="SUPFAM" id="SSF48403">
    <property type="entry name" value="Ankyrin repeat"/>
    <property type="match status" value="1"/>
</dbReference>
<dbReference type="SMART" id="SM00248">
    <property type="entry name" value="ANK"/>
    <property type="match status" value="8"/>
</dbReference>
<dbReference type="PANTHER" id="PTHR24186:SF18">
    <property type="entry name" value="ANKYRIN REPEAT FAMILY PROTEIN"/>
    <property type="match status" value="1"/>
</dbReference>
<dbReference type="Pfam" id="PF00023">
    <property type="entry name" value="Ank"/>
    <property type="match status" value="1"/>
</dbReference>
<dbReference type="InterPro" id="IPR036770">
    <property type="entry name" value="Ankyrin_rpt-contain_sf"/>
</dbReference>
<keyword evidence="2 9" id="KW-0812">Transmembrane</keyword>
<dbReference type="InterPro" id="IPR002110">
    <property type="entry name" value="Ankyrin_rpt"/>
</dbReference>
<dbReference type="InterPro" id="IPR026961">
    <property type="entry name" value="PGG_dom"/>
</dbReference>
<evidence type="ECO:0000256" key="1">
    <source>
        <dbReference type="ARBA" id="ARBA00004141"/>
    </source>
</evidence>
<accession>A0A835MYM4</accession>